<protein>
    <submittedName>
        <fullName evidence="1">Uncharacterized protein</fullName>
    </submittedName>
</protein>
<sequence length="123" mass="13730">MKYLPEIRRPKEVQGASVCGTQNDQRCHVTTSVPKAELYVDWDKMPHRRMPTFPANQAEASNTLVLFAALVSSQVYCKEEQGFQIVEGCEGCRCGDTVQVNTGRCSVGEAWTKHGRRKCKGHA</sequence>
<dbReference type="Proteomes" id="UP000826656">
    <property type="component" value="Unassembled WGS sequence"/>
</dbReference>
<comment type="caution">
    <text evidence="1">The sequence shown here is derived from an EMBL/GenBank/DDBJ whole genome shotgun (WGS) entry which is preliminary data.</text>
</comment>
<keyword evidence="2" id="KW-1185">Reference proteome</keyword>
<name>A0ABQ7TTJ8_SOLTU</name>
<dbReference type="EMBL" id="JAIVGD010000028">
    <property type="protein sequence ID" value="KAH0737773.1"/>
    <property type="molecule type" value="Genomic_DNA"/>
</dbReference>
<accession>A0ABQ7TTJ8</accession>
<evidence type="ECO:0000313" key="1">
    <source>
        <dbReference type="EMBL" id="KAH0737773.1"/>
    </source>
</evidence>
<evidence type="ECO:0000313" key="2">
    <source>
        <dbReference type="Proteomes" id="UP000826656"/>
    </source>
</evidence>
<reference evidence="1 2" key="1">
    <citation type="journal article" date="2021" name="bioRxiv">
        <title>Chromosome-scale and haplotype-resolved genome assembly of a tetraploid potato cultivar.</title>
        <authorList>
            <person name="Sun H."/>
            <person name="Jiao W.-B."/>
            <person name="Krause K."/>
            <person name="Campoy J.A."/>
            <person name="Goel M."/>
            <person name="Folz-Donahue K."/>
            <person name="Kukat C."/>
            <person name="Huettel B."/>
            <person name="Schneeberger K."/>
        </authorList>
    </citation>
    <scope>NUCLEOTIDE SEQUENCE [LARGE SCALE GENOMIC DNA]</scope>
    <source>
        <strain evidence="1">SolTubOtavaFocal</strain>
        <tissue evidence="1">Leaves</tissue>
    </source>
</reference>
<proteinExistence type="predicted"/>
<gene>
    <name evidence="1" type="ORF">KY290_036478</name>
</gene>
<organism evidence="1 2">
    <name type="scientific">Solanum tuberosum</name>
    <name type="common">Potato</name>
    <dbReference type="NCBI Taxonomy" id="4113"/>
    <lineage>
        <taxon>Eukaryota</taxon>
        <taxon>Viridiplantae</taxon>
        <taxon>Streptophyta</taxon>
        <taxon>Embryophyta</taxon>
        <taxon>Tracheophyta</taxon>
        <taxon>Spermatophyta</taxon>
        <taxon>Magnoliopsida</taxon>
        <taxon>eudicotyledons</taxon>
        <taxon>Gunneridae</taxon>
        <taxon>Pentapetalae</taxon>
        <taxon>asterids</taxon>
        <taxon>lamiids</taxon>
        <taxon>Solanales</taxon>
        <taxon>Solanaceae</taxon>
        <taxon>Solanoideae</taxon>
        <taxon>Solaneae</taxon>
        <taxon>Solanum</taxon>
    </lineage>
</organism>